<keyword evidence="5 8" id="KW-0812">Transmembrane</keyword>
<keyword evidence="6 8" id="KW-1133">Transmembrane helix</keyword>
<dbReference type="Pfam" id="PF01061">
    <property type="entry name" value="ABC2_membrane"/>
    <property type="match status" value="1"/>
</dbReference>
<evidence type="ECO:0000256" key="8">
    <source>
        <dbReference type="SAM" id="Phobius"/>
    </source>
</evidence>
<feature type="transmembrane region" description="Helical" evidence="8">
    <location>
        <begin position="210"/>
        <end position="235"/>
    </location>
</feature>
<evidence type="ECO:0000256" key="5">
    <source>
        <dbReference type="ARBA" id="ARBA00022692"/>
    </source>
</evidence>
<feature type="transmembrane region" description="Helical" evidence="8">
    <location>
        <begin position="138"/>
        <end position="157"/>
    </location>
</feature>
<keyword evidence="4" id="KW-0997">Cell inner membrane</keyword>
<protein>
    <submittedName>
        <fullName evidence="10">Unannotated protein</fullName>
    </submittedName>
</protein>
<dbReference type="GO" id="GO:0140359">
    <property type="term" value="F:ABC-type transporter activity"/>
    <property type="evidence" value="ECO:0007669"/>
    <property type="project" value="InterPro"/>
</dbReference>
<feature type="transmembrane region" description="Helical" evidence="8">
    <location>
        <begin position="169"/>
        <end position="189"/>
    </location>
</feature>
<keyword evidence="2" id="KW-0813">Transport</keyword>
<evidence type="ECO:0000313" key="10">
    <source>
        <dbReference type="EMBL" id="CAB4537880.1"/>
    </source>
</evidence>
<evidence type="ECO:0000256" key="1">
    <source>
        <dbReference type="ARBA" id="ARBA00004429"/>
    </source>
</evidence>
<dbReference type="EMBL" id="CAEZUW010000146">
    <property type="protein sequence ID" value="CAB4618442.1"/>
    <property type="molecule type" value="Genomic_DNA"/>
</dbReference>
<dbReference type="GO" id="GO:0015920">
    <property type="term" value="P:lipopolysaccharide transport"/>
    <property type="evidence" value="ECO:0007669"/>
    <property type="project" value="TreeGrafter"/>
</dbReference>
<evidence type="ECO:0000256" key="6">
    <source>
        <dbReference type="ARBA" id="ARBA00022989"/>
    </source>
</evidence>
<dbReference type="AlphaFoldDB" id="A0A6J6BFI2"/>
<evidence type="ECO:0000256" key="4">
    <source>
        <dbReference type="ARBA" id="ARBA00022519"/>
    </source>
</evidence>
<name>A0A6J6BFI2_9ZZZZ</name>
<evidence type="ECO:0000313" key="11">
    <source>
        <dbReference type="EMBL" id="CAB4618442.1"/>
    </source>
</evidence>
<dbReference type="PANTHER" id="PTHR30413:SF8">
    <property type="entry name" value="TRANSPORT PERMEASE PROTEIN"/>
    <property type="match status" value="1"/>
</dbReference>
<dbReference type="InterPro" id="IPR047817">
    <property type="entry name" value="ABC2_TM_bact-type"/>
</dbReference>
<feature type="domain" description="ABC transmembrane type-2" evidence="9">
    <location>
        <begin position="52"/>
        <end position="283"/>
    </location>
</feature>
<evidence type="ECO:0000256" key="3">
    <source>
        <dbReference type="ARBA" id="ARBA00022475"/>
    </source>
</evidence>
<feature type="transmembrane region" description="Helical" evidence="8">
    <location>
        <begin position="261"/>
        <end position="281"/>
    </location>
</feature>
<dbReference type="EMBL" id="CAEZSH010000056">
    <property type="protein sequence ID" value="CAB4537880.1"/>
    <property type="molecule type" value="Genomic_DNA"/>
</dbReference>
<gene>
    <name evidence="10" type="ORF">UFOPK1410_00562</name>
    <name evidence="11" type="ORF">UFOPK1855_00848</name>
</gene>
<evidence type="ECO:0000256" key="7">
    <source>
        <dbReference type="ARBA" id="ARBA00023136"/>
    </source>
</evidence>
<dbReference type="GO" id="GO:0005886">
    <property type="term" value="C:plasma membrane"/>
    <property type="evidence" value="ECO:0007669"/>
    <property type="project" value="UniProtKB-SubCell"/>
</dbReference>
<dbReference type="PROSITE" id="PS51012">
    <property type="entry name" value="ABC_TM2"/>
    <property type="match status" value="1"/>
</dbReference>
<keyword evidence="7 8" id="KW-0472">Membrane</keyword>
<keyword evidence="3" id="KW-1003">Cell membrane</keyword>
<accession>A0A6J6BFI2</accession>
<evidence type="ECO:0000259" key="9">
    <source>
        <dbReference type="PROSITE" id="PS51012"/>
    </source>
</evidence>
<organism evidence="10">
    <name type="scientific">freshwater metagenome</name>
    <dbReference type="NCBI Taxonomy" id="449393"/>
    <lineage>
        <taxon>unclassified sequences</taxon>
        <taxon>metagenomes</taxon>
        <taxon>ecological metagenomes</taxon>
    </lineage>
</organism>
<evidence type="ECO:0000256" key="2">
    <source>
        <dbReference type="ARBA" id="ARBA00022448"/>
    </source>
</evidence>
<sequence>MNLSEYAASHGLKRVGARPPFFSYLREVWRRRVFAWTLSTYTSEAANARTRLGRWWLILLPTIQAGTYGLIFGLILGSNRPHNFLAFLFTGVFLFSFMSGAFQSGASSIVGNAGLVRSLSFPRILLPISSVIQQFINLWAQLALLLVTLLVTAFDFANLSWQNPIDLDWALFPVVVLLMVLFCSGLAMIAARINAQARDLGKLIPFITRIAFYVSGVFFSLESVLAAWPTVLAIFEFNPFYDFIQLSRGLLVQGYEPSAKLWILCIGWAVITPIVGALYFWKAEEVYGRDD</sequence>
<comment type="subcellular location">
    <subcellularLocation>
        <location evidence="1">Cell inner membrane</location>
        <topology evidence="1">Multi-pass membrane protein</topology>
    </subcellularLocation>
</comment>
<reference evidence="10" key="1">
    <citation type="submission" date="2020-05" db="EMBL/GenBank/DDBJ databases">
        <authorList>
            <person name="Chiriac C."/>
            <person name="Salcher M."/>
            <person name="Ghai R."/>
            <person name="Kavagutti S V."/>
        </authorList>
    </citation>
    <scope>NUCLEOTIDE SEQUENCE</scope>
</reference>
<dbReference type="PANTHER" id="PTHR30413">
    <property type="entry name" value="INNER MEMBRANE TRANSPORT PERMEASE"/>
    <property type="match status" value="1"/>
</dbReference>
<feature type="transmembrane region" description="Helical" evidence="8">
    <location>
        <begin position="55"/>
        <end position="77"/>
    </location>
</feature>
<dbReference type="InterPro" id="IPR013525">
    <property type="entry name" value="ABC2_TM"/>
</dbReference>
<proteinExistence type="predicted"/>